<evidence type="ECO:0000256" key="3">
    <source>
        <dbReference type="ARBA" id="ARBA00022475"/>
    </source>
</evidence>
<dbReference type="HAMAP" id="MF_00237">
    <property type="entry name" value="TatB"/>
    <property type="match status" value="1"/>
</dbReference>
<keyword evidence="3 10" id="KW-1003">Cell membrane</keyword>
<keyword evidence="8 10" id="KW-0811">Translocation</keyword>
<evidence type="ECO:0000256" key="8">
    <source>
        <dbReference type="ARBA" id="ARBA00023010"/>
    </source>
</evidence>
<dbReference type="Pfam" id="PF02416">
    <property type="entry name" value="TatA_B_E"/>
    <property type="match status" value="1"/>
</dbReference>
<gene>
    <name evidence="10 12" type="primary">tatB</name>
    <name evidence="12" type="ORF">ACIKP9_08535</name>
</gene>
<dbReference type="Gene3D" id="1.20.5.3310">
    <property type="match status" value="1"/>
</dbReference>
<keyword evidence="13" id="KW-1185">Reference proteome</keyword>
<dbReference type="PRINTS" id="PR01506">
    <property type="entry name" value="TATBPROTEIN"/>
</dbReference>
<keyword evidence="5 10" id="KW-0812">Transmembrane</keyword>
<dbReference type="InterPro" id="IPR003369">
    <property type="entry name" value="TatA/B/E"/>
</dbReference>
<feature type="region of interest" description="Disordered" evidence="11">
    <location>
        <begin position="83"/>
        <end position="115"/>
    </location>
</feature>
<evidence type="ECO:0000313" key="12">
    <source>
        <dbReference type="EMBL" id="MFJ5446270.1"/>
    </source>
</evidence>
<accession>A0ABW8GQL6</accession>
<sequence>MFDIAFSELVVIGIVALVVIGPEKLPKVARTVGLLLGRVQRYVNNVKSDISRELRFEELQRLQSDMRDAESALKQVGTDIEQEVQQMASSAQDSLESQVHDHPVEDGPKNRGIPD</sequence>
<dbReference type="NCBIfam" id="TIGR01410">
    <property type="entry name" value="tatB"/>
    <property type="match status" value="1"/>
</dbReference>
<evidence type="ECO:0000256" key="9">
    <source>
        <dbReference type="ARBA" id="ARBA00023136"/>
    </source>
</evidence>
<evidence type="ECO:0000256" key="6">
    <source>
        <dbReference type="ARBA" id="ARBA00022927"/>
    </source>
</evidence>
<proteinExistence type="inferred from homology"/>
<name>A0ABW8GQL6_9PROT</name>
<reference evidence="12 13" key="1">
    <citation type="submission" date="2024-11" db="EMBL/GenBank/DDBJ databases">
        <authorList>
            <person name="Kaparullina E.N."/>
            <person name="Delegan Y.A."/>
            <person name="Doronina N.V."/>
        </authorList>
    </citation>
    <scope>NUCLEOTIDE SEQUENCE [LARGE SCALE GENOMIC DNA]</scope>
    <source>
        <strain evidence="12 13">7sh_L</strain>
    </source>
</reference>
<dbReference type="EMBL" id="JBIWXY010000001">
    <property type="protein sequence ID" value="MFJ5446270.1"/>
    <property type="molecule type" value="Genomic_DNA"/>
</dbReference>
<dbReference type="PANTHER" id="PTHR33162">
    <property type="entry name" value="SEC-INDEPENDENT PROTEIN TRANSLOCASE PROTEIN TATA, CHLOROPLASTIC"/>
    <property type="match status" value="1"/>
</dbReference>
<evidence type="ECO:0000256" key="10">
    <source>
        <dbReference type="HAMAP-Rule" id="MF_00237"/>
    </source>
</evidence>
<organism evidence="12 13">
    <name type="scientific">Methylobacillus methanolivorans</name>
    <dbReference type="NCBI Taxonomy" id="1848927"/>
    <lineage>
        <taxon>Bacteria</taxon>
        <taxon>Pseudomonadati</taxon>
        <taxon>Pseudomonadota</taxon>
        <taxon>Betaproteobacteria</taxon>
        <taxon>Nitrosomonadales</taxon>
        <taxon>Methylophilaceae</taxon>
        <taxon>Methylobacillus</taxon>
    </lineage>
</organism>
<dbReference type="PANTHER" id="PTHR33162:SF1">
    <property type="entry name" value="SEC-INDEPENDENT PROTEIN TRANSLOCASE PROTEIN TATA, CHLOROPLASTIC"/>
    <property type="match status" value="1"/>
</dbReference>
<comment type="caution">
    <text evidence="12">The sequence shown here is derived from an EMBL/GenBank/DDBJ whole genome shotgun (WGS) entry which is preliminary data.</text>
</comment>
<comment type="similarity">
    <text evidence="10">Belongs to the TatB family.</text>
</comment>
<keyword evidence="6 10" id="KW-0653">Protein transport</keyword>
<dbReference type="Proteomes" id="UP001617669">
    <property type="component" value="Unassembled WGS sequence"/>
</dbReference>
<evidence type="ECO:0000313" key="13">
    <source>
        <dbReference type="Proteomes" id="UP001617669"/>
    </source>
</evidence>
<evidence type="ECO:0000256" key="5">
    <source>
        <dbReference type="ARBA" id="ARBA00022692"/>
    </source>
</evidence>
<evidence type="ECO:0000256" key="1">
    <source>
        <dbReference type="ARBA" id="ARBA00004167"/>
    </source>
</evidence>
<keyword evidence="4" id="KW-0997">Cell inner membrane</keyword>
<keyword evidence="2 10" id="KW-0813">Transport</keyword>
<comment type="subcellular location">
    <subcellularLocation>
        <location evidence="10">Cell membrane</location>
        <topology evidence="10">Single-pass membrane protein</topology>
    </subcellularLocation>
    <subcellularLocation>
        <location evidence="1">Membrane</location>
        <topology evidence="1">Single-pass membrane protein</topology>
    </subcellularLocation>
</comment>
<feature type="compositionally biased region" description="Polar residues" evidence="11">
    <location>
        <begin position="83"/>
        <end position="97"/>
    </location>
</feature>
<dbReference type="InterPro" id="IPR018448">
    <property type="entry name" value="TatB"/>
</dbReference>
<evidence type="ECO:0000256" key="2">
    <source>
        <dbReference type="ARBA" id="ARBA00022448"/>
    </source>
</evidence>
<evidence type="ECO:0000256" key="4">
    <source>
        <dbReference type="ARBA" id="ARBA00022519"/>
    </source>
</evidence>
<feature type="compositionally biased region" description="Basic and acidic residues" evidence="11">
    <location>
        <begin position="98"/>
        <end position="115"/>
    </location>
</feature>
<evidence type="ECO:0000256" key="7">
    <source>
        <dbReference type="ARBA" id="ARBA00022989"/>
    </source>
</evidence>
<protein>
    <recommendedName>
        <fullName evidence="10">Sec-independent protein translocase protein TatB</fullName>
    </recommendedName>
</protein>
<dbReference type="RefSeq" id="WP_400881431.1">
    <property type="nucleotide sequence ID" value="NZ_JBIWXY010000001.1"/>
</dbReference>
<keyword evidence="7 10" id="KW-1133">Transmembrane helix</keyword>
<keyword evidence="9 10" id="KW-0472">Membrane</keyword>
<comment type="subunit">
    <text evidence="10">The Tat system comprises two distinct complexes: a TatABC complex, containing multiple copies of TatA, TatB and TatC subunits, and a separate TatA complex, containing only TatA subunits. Substrates initially bind to the TatABC complex, which probably triggers association of the separate TatA complex to form the active translocon.</text>
</comment>
<comment type="function">
    <text evidence="10">Part of the twin-arginine translocation (Tat) system that transports large folded proteins containing a characteristic twin-arginine motif in their signal peptide across membranes. Together with TatC, TatB is part of a receptor directly interacting with Tat signal peptides. TatB may form an oligomeric binding site that transiently accommodates folded Tat precursor proteins before their translocation.</text>
</comment>
<evidence type="ECO:0000256" key="11">
    <source>
        <dbReference type="SAM" id="MobiDB-lite"/>
    </source>
</evidence>